<comment type="similarity">
    <text evidence="1">Belongs to the ornithine cyclodeaminase/mu-crystallin family.</text>
</comment>
<dbReference type="InterPro" id="IPR036291">
    <property type="entry name" value="NAD(P)-bd_dom_sf"/>
</dbReference>
<dbReference type="GO" id="GO:0005737">
    <property type="term" value="C:cytoplasm"/>
    <property type="evidence" value="ECO:0007669"/>
    <property type="project" value="TreeGrafter"/>
</dbReference>
<keyword evidence="3" id="KW-1185">Reference proteome</keyword>
<dbReference type="FunFam" id="3.40.50.720:FF:000311">
    <property type="entry name" value="Ornithine cyclodeaminase"/>
    <property type="match status" value="1"/>
</dbReference>
<dbReference type="PANTHER" id="PTHR13812:SF19">
    <property type="entry name" value="KETIMINE REDUCTASE MU-CRYSTALLIN"/>
    <property type="match status" value="1"/>
</dbReference>
<gene>
    <name evidence="2" type="ORF">CU102_20875</name>
</gene>
<protein>
    <submittedName>
        <fullName evidence="2">Ornithine cyclodeaminase family protein</fullName>
    </submittedName>
</protein>
<dbReference type="SUPFAM" id="SSF51735">
    <property type="entry name" value="NAD(P)-binding Rossmann-fold domains"/>
    <property type="match status" value="1"/>
</dbReference>
<dbReference type="OrthoDB" id="9801817at2"/>
<sequence>MKTLLLKKEEVSRLICVSEVICTVEEAYKAFNSDQVEQPDYIGIHLPSPRGEIDFKVGYDKANEVISMKASSGGFINNPTAHGLPSGMGTILLLDARSCALICVMDGSLITGLRTGASGAVSVKALARKNAKKITSIGTGNQARMQIRMINETMKIEEIHAWDRNPHTLSKYKTDIESEFGIPVIMANSKKEAVEQADILITTTRGKGSLVEPEWVKPGTHIVAIGTDQQGKQELGPEIFRNAKVVVDSIAQCTEKGETWHPLNKNIITKDDIHGEIGEILLGKKPGRENDDEVTIFDSTGMAIQDNVTSIKIYRNAIERDIGTFFEFFE</sequence>
<dbReference type="EMBL" id="PGGO01000018">
    <property type="protein sequence ID" value="PSH64895.1"/>
    <property type="molecule type" value="Genomic_DNA"/>
</dbReference>
<dbReference type="AlphaFoldDB" id="A0A2P7BEQ1"/>
<organism evidence="2 3">
    <name type="scientific">Phyllobacterium brassicacearum</name>
    <dbReference type="NCBI Taxonomy" id="314235"/>
    <lineage>
        <taxon>Bacteria</taxon>
        <taxon>Pseudomonadati</taxon>
        <taxon>Pseudomonadota</taxon>
        <taxon>Alphaproteobacteria</taxon>
        <taxon>Hyphomicrobiales</taxon>
        <taxon>Phyllobacteriaceae</taxon>
        <taxon>Phyllobacterium</taxon>
    </lineage>
</organism>
<dbReference type="PIRSF" id="PIRSF001439">
    <property type="entry name" value="CryM"/>
    <property type="match status" value="1"/>
</dbReference>
<dbReference type="GO" id="GO:0019752">
    <property type="term" value="P:carboxylic acid metabolic process"/>
    <property type="evidence" value="ECO:0007669"/>
    <property type="project" value="UniProtKB-ARBA"/>
</dbReference>
<evidence type="ECO:0000313" key="2">
    <source>
        <dbReference type="EMBL" id="PSH64895.1"/>
    </source>
</evidence>
<accession>A0A2P7BEQ1</accession>
<dbReference type="Gene3D" id="3.30.1780.10">
    <property type="entry name" value="ornithine cyclodeaminase, domain 1"/>
    <property type="match status" value="1"/>
</dbReference>
<dbReference type="RefSeq" id="WP_106713030.1">
    <property type="nucleotide sequence ID" value="NZ_PGGO01000018.1"/>
</dbReference>
<reference evidence="3" key="1">
    <citation type="submission" date="2017-11" db="EMBL/GenBank/DDBJ databases">
        <authorList>
            <person name="Kuznetsova I."/>
            <person name="Sazanova A."/>
            <person name="Chirak E."/>
            <person name="Safronova V."/>
            <person name="Willems A."/>
        </authorList>
    </citation>
    <scope>NUCLEOTIDE SEQUENCE [LARGE SCALE GENOMIC DNA]</scope>
    <source>
        <strain evidence="3">STM 196</strain>
    </source>
</reference>
<evidence type="ECO:0000256" key="1">
    <source>
        <dbReference type="ARBA" id="ARBA00008903"/>
    </source>
</evidence>
<dbReference type="PANTHER" id="PTHR13812">
    <property type="entry name" value="KETIMINE REDUCTASE MU-CRYSTALLIN"/>
    <property type="match status" value="1"/>
</dbReference>
<dbReference type="Gene3D" id="3.40.50.720">
    <property type="entry name" value="NAD(P)-binding Rossmann-like Domain"/>
    <property type="match status" value="1"/>
</dbReference>
<evidence type="ECO:0000313" key="3">
    <source>
        <dbReference type="Proteomes" id="UP000241444"/>
    </source>
</evidence>
<dbReference type="InterPro" id="IPR023401">
    <property type="entry name" value="ODC_N"/>
</dbReference>
<dbReference type="InterPro" id="IPR003462">
    <property type="entry name" value="ODC_Mu_crystall"/>
</dbReference>
<dbReference type="Proteomes" id="UP000241444">
    <property type="component" value="Unassembled WGS sequence"/>
</dbReference>
<proteinExistence type="inferred from homology"/>
<dbReference type="GO" id="GO:0016491">
    <property type="term" value="F:oxidoreductase activity"/>
    <property type="evidence" value="ECO:0007669"/>
    <property type="project" value="UniProtKB-ARBA"/>
</dbReference>
<name>A0A2P7BEQ1_9HYPH</name>
<comment type="caution">
    <text evidence="2">The sequence shown here is derived from an EMBL/GenBank/DDBJ whole genome shotgun (WGS) entry which is preliminary data.</text>
</comment>
<dbReference type="Pfam" id="PF02423">
    <property type="entry name" value="OCD_Mu_crystall"/>
    <property type="match status" value="1"/>
</dbReference>